<feature type="domain" description="Tyrosine specific protein phosphatases" evidence="2">
    <location>
        <begin position="168"/>
        <end position="234"/>
    </location>
</feature>
<evidence type="ECO:0000259" key="2">
    <source>
        <dbReference type="PROSITE" id="PS50056"/>
    </source>
</evidence>
<dbReference type="PROSITE" id="PS00383">
    <property type="entry name" value="TYR_PHOSPHATASE_1"/>
    <property type="match status" value="1"/>
</dbReference>
<evidence type="ECO:0000313" key="4">
    <source>
        <dbReference type="Proteomes" id="UP001056384"/>
    </source>
</evidence>
<dbReference type="Pfam" id="PF13350">
    <property type="entry name" value="Y_phosphatase3"/>
    <property type="match status" value="1"/>
</dbReference>
<dbReference type="AlphaFoldDB" id="A0A9Q9EP09"/>
<feature type="region of interest" description="Disordered" evidence="1">
    <location>
        <begin position="66"/>
        <end position="87"/>
    </location>
</feature>
<organism evidence="3 4">
    <name type="scientific">Septoria linicola</name>
    <dbReference type="NCBI Taxonomy" id="215465"/>
    <lineage>
        <taxon>Eukaryota</taxon>
        <taxon>Fungi</taxon>
        <taxon>Dikarya</taxon>
        <taxon>Ascomycota</taxon>
        <taxon>Pezizomycotina</taxon>
        <taxon>Dothideomycetes</taxon>
        <taxon>Dothideomycetidae</taxon>
        <taxon>Mycosphaerellales</taxon>
        <taxon>Mycosphaerellaceae</taxon>
        <taxon>Septoria</taxon>
    </lineage>
</organism>
<sequence length="294" mass="32208">MSSATIAPFEKVPNFRDIGITVGHSSLRPGLLFRSAAPDDATAADKSRLASEVGLKTIIDLRSDTEHQEVTKKHASKVPPAPDPPGLPSHIDRQYPFRIAGVNYELINFNGSAYSGHLIKQLSYLNVAKLFTWYTLGWRTDAISIIGSNVMQKRGLIGLAQDSLELCKKEVKLVFNVLAKQTSYPLLVHCTQGKDRTGLVVLLTLLLLGVNKEDIKRDYILSEEGLASDKQERVKAIAKIGLGEEFAGCPDQWVDSVVETIEQSYGGVAAYLTRCGVDQEQQAKVKEVLATRSA</sequence>
<dbReference type="Proteomes" id="UP001056384">
    <property type="component" value="Chromosome 10"/>
</dbReference>
<proteinExistence type="predicted"/>
<gene>
    <name evidence="3" type="ORF">Slin15195_G109340</name>
</gene>
<keyword evidence="4" id="KW-1185">Reference proteome</keyword>
<dbReference type="InterPro" id="IPR016130">
    <property type="entry name" value="Tyr_Pase_AS"/>
</dbReference>
<dbReference type="SUPFAM" id="SSF52799">
    <property type="entry name" value="(Phosphotyrosine protein) phosphatases II"/>
    <property type="match status" value="1"/>
</dbReference>
<dbReference type="Gene3D" id="3.90.190.10">
    <property type="entry name" value="Protein tyrosine phosphatase superfamily"/>
    <property type="match status" value="1"/>
</dbReference>
<dbReference type="PANTHER" id="PTHR31126">
    <property type="entry name" value="TYROSINE-PROTEIN PHOSPHATASE"/>
    <property type="match status" value="1"/>
</dbReference>
<dbReference type="EMBL" id="CP099427">
    <property type="protein sequence ID" value="USW57615.1"/>
    <property type="molecule type" value="Genomic_DNA"/>
</dbReference>
<dbReference type="GO" id="GO:0004721">
    <property type="term" value="F:phosphoprotein phosphatase activity"/>
    <property type="evidence" value="ECO:0007669"/>
    <property type="project" value="InterPro"/>
</dbReference>
<accession>A0A9Q9EP09</accession>
<dbReference type="InterPro" id="IPR029021">
    <property type="entry name" value="Prot-tyrosine_phosphatase-like"/>
</dbReference>
<reference evidence="3" key="1">
    <citation type="submission" date="2022-06" db="EMBL/GenBank/DDBJ databases">
        <title>Complete genome sequences of two strains of the flax pathogen Septoria linicola.</title>
        <authorList>
            <person name="Lapalu N."/>
            <person name="Simon A."/>
            <person name="Demenou B."/>
            <person name="Paumier D."/>
            <person name="Guillot M.-P."/>
            <person name="Gout L."/>
            <person name="Valade R."/>
        </authorList>
    </citation>
    <scope>NUCLEOTIDE SEQUENCE</scope>
    <source>
        <strain evidence="3">SE15195</strain>
    </source>
</reference>
<dbReference type="InterPro" id="IPR026893">
    <property type="entry name" value="Tyr/Ser_Pase_IphP-type"/>
</dbReference>
<name>A0A9Q9EP09_9PEZI</name>
<dbReference type="PANTHER" id="PTHR31126:SF10">
    <property type="entry name" value="PROTEIN PHOSPHATASE, PUTATIVE (AFU_ORTHOLOGUE AFUA_6G06650)-RELATED"/>
    <property type="match status" value="1"/>
</dbReference>
<dbReference type="InterPro" id="IPR000387">
    <property type="entry name" value="Tyr_Pase_dom"/>
</dbReference>
<dbReference type="OrthoDB" id="9988524at2759"/>
<protein>
    <submittedName>
        <fullName evidence="3">Tyrosine-specific protein phosphatase</fullName>
    </submittedName>
</protein>
<evidence type="ECO:0000313" key="3">
    <source>
        <dbReference type="EMBL" id="USW57615.1"/>
    </source>
</evidence>
<evidence type="ECO:0000256" key="1">
    <source>
        <dbReference type="SAM" id="MobiDB-lite"/>
    </source>
</evidence>
<dbReference type="PROSITE" id="PS50056">
    <property type="entry name" value="TYR_PHOSPHATASE_2"/>
    <property type="match status" value="1"/>
</dbReference>